<sequence>MAKVRANIAWKKRGKASNAFLSRQKRPAASNSLAMDGSQTPIRNPPSMINTSASSSSTDSSAASSPSSLPRSPLFSIESQDDKLDPRLQFSEASESYFSNNFFYKNTDVMTLPDQRPDFGDSDSSNFMLQPWSNRFADIYDQPKQYPSGIMPISAANNQHSPYVPLCANCHLNPSSRLYPASMFWLPNSCPFPYPCQNSPGAIMEDEGSFDFGQGSSERGDELEDMGLSIEGMGSRKGSL</sequence>
<organism evidence="2 3">
    <name type="scientific">Discina gigas</name>
    <dbReference type="NCBI Taxonomy" id="1032678"/>
    <lineage>
        <taxon>Eukaryota</taxon>
        <taxon>Fungi</taxon>
        <taxon>Dikarya</taxon>
        <taxon>Ascomycota</taxon>
        <taxon>Pezizomycotina</taxon>
        <taxon>Pezizomycetes</taxon>
        <taxon>Pezizales</taxon>
        <taxon>Discinaceae</taxon>
        <taxon>Discina</taxon>
    </lineage>
</organism>
<evidence type="ECO:0000313" key="2">
    <source>
        <dbReference type="EMBL" id="KAL0639781.1"/>
    </source>
</evidence>
<keyword evidence="3" id="KW-1185">Reference proteome</keyword>
<gene>
    <name evidence="2" type="ORF">Q9L58_001096</name>
</gene>
<reference evidence="2 3" key="1">
    <citation type="submission" date="2024-02" db="EMBL/GenBank/DDBJ databases">
        <title>Discinaceae phylogenomics.</title>
        <authorList>
            <person name="Dirks A.C."/>
            <person name="James T.Y."/>
        </authorList>
    </citation>
    <scope>NUCLEOTIDE SEQUENCE [LARGE SCALE GENOMIC DNA]</scope>
    <source>
        <strain evidence="2 3">ACD0624</strain>
    </source>
</reference>
<evidence type="ECO:0000256" key="1">
    <source>
        <dbReference type="SAM" id="MobiDB-lite"/>
    </source>
</evidence>
<comment type="caution">
    <text evidence="2">The sequence shown here is derived from an EMBL/GenBank/DDBJ whole genome shotgun (WGS) entry which is preliminary data.</text>
</comment>
<protein>
    <submittedName>
        <fullName evidence="2">Uncharacterized protein</fullName>
    </submittedName>
</protein>
<feature type="compositionally biased region" description="Polar residues" evidence="1">
    <location>
        <begin position="29"/>
        <end position="51"/>
    </location>
</feature>
<feature type="region of interest" description="Disordered" evidence="1">
    <location>
        <begin position="16"/>
        <end position="80"/>
    </location>
</feature>
<accession>A0ABR3GV17</accession>
<name>A0ABR3GV17_9PEZI</name>
<dbReference type="Proteomes" id="UP001447188">
    <property type="component" value="Unassembled WGS sequence"/>
</dbReference>
<dbReference type="EMBL" id="JBBBZM010000008">
    <property type="protein sequence ID" value="KAL0639781.1"/>
    <property type="molecule type" value="Genomic_DNA"/>
</dbReference>
<feature type="compositionally biased region" description="Low complexity" evidence="1">
    <location>
        <begin position="52"/>
        <end position="76"/>
    </location>
</feature>
<proteinExistence type="predicted"/>
<evidence type="ECO:0000313" key="3">
    <source>
        <dbReference type="Proteomes" id="UP001447188"/>
    </source>
</evidence>
<feature type="region of interest" description="Disordered" evidence="1">
    <location>
        <begin position="205"/>
        <end position="240"/>
    </location>
</feature>